<dbReference type="AlphaFoldDB" id="A0A1F2WNQ4"/>
<evidence type="ECO:0000313" key="3">
    <source>
        <dbReference type="EMBL" id="OFW58492.1"/>
    </source>
</evidence>
<dbReference type="PANTHER" id="PTHR30231">
    <property type="entry name" value="DNA POLYMERASE III SUBUNIT EPSILON"/>
    <property type="match status" value="1"/>
</dbReference>
<name>A0A1F2WNQ4_9ACTN</name>
<dbReference type="Pfam" id="PF13280">
    <property type="entry name" value="WYL"/>
    <property type="match status" value="1"/>
</dbReference>
<dbReference type="FunFam" id="3.30.420.10:FF:000045">
    <property type="entry name" value="3'-5' exonuclease DinG"/>
    <property type="match status" value="1"/>
</dbReference>
<evidence type="ECO:0000259" key="2">
    <source>
        <dbReference type="SMART" id="SM00479"/>
    </source>
</evidence>
<evidence type="ECO:0000256" key="1">
    <source>
        <dbReference type="ARBA" id="ARBA00022839"/>
    </source>
</evidence>
<dbReference type="CDD" id="cd06127">
    <property type="entry name" value="DEDDh"/>
    <property type="match status" value="1"/>
</dbReference>
<gene>
    <name evidence="3" type="ORF">A2Y75_02780</name>
</gene>
<dbReference type="EMBL" id="MELK01000022">
    <property type="protein sequence ID" value="OFW58492.1"/>
    <property type="molecule type" value="Genomic_DNA"/>
</dbReference>
<dbReference type="SMART" id="SM00479">
    <property type="entry name" value="EXOIII"/>
    <property type="match status" value="1"/>
</dbReference>
<dbReference type="GO" id="GO:0003887">
    <property type="term" value="F:DNA-directed DNA polymerase activity"/>
    <property type="evidence" value="ECO:0007669"/>
    <property type="project" value="InterPro"/>
</dbReference>
<dbReference type="GO" id="GO:0045004">
    <property type="term" value="P:DNA replication proofreading"/>
    <property type="evidence" value="ECO:0007669"/>
    <property type="project" value="TreeGrafter"/>
</dbReference>
<dbReference type="GO" id="GO:0008408">
    <property type="term" value="F:3'-5' exonuclease activity"/>
    <property type="evidence" value="ECO:0007669"/>
    <property type="project" value="TreeGrafter"/>
</dbReference>
<reference evidence="3 4" key="1">
    <citation type="journal article" date="2016" name="Nat. Commun.">
        <title>Thousands of microbial genomes shed light on interconnected biogeochemical processes in an aquifer system.</title>
        <authorList>
            <person name="Anantharaman K."/>
            <person name="Brown C.T."/>
            <person name="Hug L.A."/>
            <person name="Sharon I."/>
            <person name="Castelle C.J."/>
            <person name="Probst A.J."/>
            <person name="Thomas B.C."/>
            <person name="Singh A."/>
            <person name="Wilkins M.J."/>
            <person name="Karaoz U."/>
            <person name="Brodie E.L."/>
            <person name="Williams K.H."/>
            <person name="Hubbard S.S."/>
            <person name="Banfield J.F."/>
        </authorList>
    </citation>
    <scope>NUCLEOTIDE SEQUENCE [LARGE SCALE GENOMIC DNA]</scope>
</reference>
<dbReference type="InterPro" id="IPR013520">
    <property type="entry name" value="Ribonucl_H"/>
</dbReference>
<dbReference type="InterPro" id="IPR036397">
    <property type="entry name" value="RNaseH_sf"/>
</dbReference>
<dbReference type="SUPFAM" id="SSF53098">
    <property type="entry name" value="Ribonuclease H-like"/>
    <property type="match status" value="1"/>
</dbReference>
<dbReference type="Gene3D" id="3.30.420.10">
    <property type="entry name" value="Ribonuclease H-like superfamily/Ribonuclease H"/>
    <property type="match status" value="1"/>
</dbReference>
<sequence>MKREPARLIPLSEVDFCAFDVETTGLSFYSRVLEIGAVRFRHRKQPDFFNTLIKTGISIHPGAEAIHGISESMLAFAPAPEAAIPAFLDFSRNCLLIAHNARFDVSALSRELAILGLDVPGLATIDSLRLSRKFLQAENYRLATLVEHLGIPIERLHRALPDAYAVYEILERILAGNQWLAACDLEELISLCGGTLHIESPVRGRPDRTPDSVQAALLPALDGNSVVSLSYNGGSKGADLRPVRPLKIIRRHGVEYLDAYCLIDERRKLFRLDLITDIS</sequence>
<dbReference type="InterPro" id="IPR006054">
    <property type="entry name" value="DnaQ"/>
</dbReference>
<organism evidence="3 4">
    <name type="scientific">Candidatus Solincola sediminis</name>
    <dbReference type="NCBI Taxonomy" id="1797199"/>
    <lineage>
        <taxon>Bacteria</taxon>
        <taxon>Bacillati</taxon>
        <taxon>Actinomycetota</taxon>
        <taxon>Candidatus Geothermincolia</taxon>
        <taxon>Candidatus Geothermincolales</taxon>
        <taxon>Candidatus Geothermincolaceae</taxon>
        <taxon>Candidatus Solincola</taxon>
    </lineage>
</organism>
<dbReference type="NCBIfam" id="TIGR00573">
    <property type="entry name" value="dnaq"/>
    <property type="match status" value="1"/>
</dbReference>
<dbReference type="Proteomes" id="UP000177876">
    <property type="component" value="Unassembled WGS sequence"/>
</dbReference>
<protein>
    <recommendedName>
        <fullName evidence="2">Exonuclease domain-containing protein</fullName>
    </recommendedName>
</protein>
<dbReference type="GO" id="GO:0003677">
    <property type="term" value="F:DNA binding"/>
    <property type="evidence" value="ECO:0007669"/>
    <property type="project" value="InterPro"/>
</dbReference>
<dbReference type="InterPro" id="IPR012337">
    <property type="entry name" value="RNaseH-like_sf"/>
</dbReference>
<evidence type="ECO:0000313" key="4">
    <source>
        <dbReference type="Proteomes" id="UP000177876"/>
    </source>
</evidence>
<dbReference type="STRING" id="1797197.A2Y75_02780"/>
<dbReference type="Pfam" id="PF00929">
    <property type="entry name" value="RNase_T"/>
    <property type="match status" value="1"/>
</dbReference>
<keyword evidence="1" id="KW-0378">Hydrolase</keyword>
<accession>A0A1F2WNQ4</accession>
<feature type="domain" description="Exonuclease" evidence="2">
    <location>
        <begin position="15"/>
        <end position="179"/>
    </location>
</feature>
<dbReference type="InterPro" id="IPR026881">
    <property type="entry name" value="WYL_dom"/>
</dbReference>
<comment type="caution">
    <text evidence="3">The sequence shown here is derived from an EMBL/GenBank/DDBJ whole genome shotgun (WGS) entry which is preliminary data.</text>
</comment>
<dbReference type="GO" id="GO:0005829">
    <property type="term" value="C:cytosol"/>
    <property type="evidence" value="ECO:0007669"/>
    <property type="project" value="TreeGrafter"/>
</dbReference>
<proteinExistence type="predicted"/>
<keyword evidence="1" id="KW-0540">Nuclease</keyword>
<keyword evidence="1" id="KW-0269">Exonuclease</keyword>
<dbReference type="PROSITE" id="PS52050">
    <property type="entry name" value="WYL"/>
    <property type="match status" value="1"/>
</dbReference>
<dbReference type="PANTHER" id="PTHR30231:SF41">
    <property type="entry name" value="DNA POLYMERASE III SUBUNIT EPSILON"/>
    <property type="match status" value="1"/>
</dbReference>